<gene>
    <name evidence="1" type="ORF">PILCRDRAFT_679986</name>
</gene>
<protein>
    <submittedName>
        <fullName evidence="1">Uncharacterized protein</fullName>
    </submittedName>
</protein>
<sequence length="90" mass="9530">MDGLDVVIKAISFTEGGSSEVPKTLCSTKTAQCCGAGIQRWTRLLYPIDKVTSTSSTRSADWCTGFRISAPTPPSYRSSDTFSLSATAAS</sequence>
<proteinExistence type="predicted"/>
<evidence type="ECO:0000313" key="1">
    <source>
        <dbReference type="EMBL" id="KIM75278.1"/>
    </source>
</evidence>
<reference evidence="2" key="2">
    <citation type="submission" date="2015-01" db="EMBL/GenBank/DDBJ databases">
        <title>Evolutionary Origins and Diversification of the Mycorrhizal Mutualists.</title>
        <authorList>
            <consortium name="DOE Joint Genome Institute"/>
            <consortium name="Mycorrhizal Genomics Consortium"/>
            <person name="Kohler A."/>
            <person name="Kuo A."/>
            <person name="Nagy L.G."/>
            <person name="Floudas D."/>
            <person name="Copeland A."/>
            <person name="Barry K.W."/>
            <person name="Cichocki N."/>
            <person name="Veneault-Fourrey C."/>
            <person name="LaButti K."/>
            <person name="Lindquist E.A."/>
            <person name="Lipzen A."/>
            <person name="Lundell T."/>
            <person name="Morin E."/>
            <person name="Murat C."/>
            <person name="Riley R."/>
            <person name="Ohm R."/>
            <person name="Sun H."/>
            <person name="Tunlid A."/>
            <person name="Henrissat B."/>
            <person name="Grigoriev I.V."/>
            <person name="Hibbett D.S."/>
            <person name="Martin F."/>
        </authorList>
    </citation>
    <scope>NUCLEOTIDE SEQUENCE [LARGE SCALE GENOMIC DNA]</scope>
    <source>
        <strain evidence="2">F 1598</strain>
    </source>
</reference>
<reference evidence="1 2" key="1">
    <citation type="submission" date="2014-04" db="EMBL/GenBank/DDBJ databases">
        <authorList>
            <consortium name="DOE Joint Genome Institute"/>
            <person name="Kuo A."/>
            <person name="Tarkka M."/>
            <person name="Buscot F."/>
            <person name="Kohler A."/>
            <person name="Nagy L.G."/>
            <person name="Floudas D."/>
            <person name="Copeland A."/>
            <person name="Barry K.W."/>
            <person name="Cichocki N."/>
            <person name="Veneault-Fourrey C."/>
            <person name="LaButti K."/>
            <person name="Lindquist E.A."/>
            <person name="Lipzen A."/>
            <person name="Lundell T."/>
            <person name="Morin E."/>
            <person name="Murat C."/>
            <person name="Sun H."/>
            <person name="Tunlid A."/>
            <person name="Henrissat B."/>
            <person name="Grigoriev I.V."/>
            <person name="Hibbett D.S."/>
            <person name="Martin F."/>
            <person name="Nordberg H.P."/>
            <person name="Cantor M.N."/>
            <person name="Hua S.X."/>
        </authorList>
    </citation>
    <scope>NUCLEOTIDE SEQUENCE [LARGE SCALE GENOMIC DNA]</scope>
    <source>
        <strain evidence="1 2">F 1598</strain>
    </source>
</reference>
<accession>A0A0C3AN03</accession>
<dbReference type="Proteomes" id="UP000054166">
    <property type="component" value="Unassembled WGS sequence"/>
</dbReference>
<organism evidence="1 2">
    <name type="scientific">Piloderma croceum (strain F 1598)</name>
    <dbReference type="NCBI Taxonomy" id="765440"/>
    <lineage>
        <taxon>Eukaryota</taxon>
        <taxon>Fungi</taxon>
        <taxon>Dikarya</taxon>
        <taxon>Basidiomycota</taxon>
        <taxon>Agaricomycotina</taxon>
        <taxon>Agaricomycetes</taxon>
        <taxon>Agaricomycetidae</taxon>
        <taxon>Atheliales</taxon>
        <taxon>Atheliaceae</taxon>
        <taxon>Piloderma</taxon>
    </lineage>
</organism>
<evidence type="ECO:0000313" key="2">
    <source>
        <dbReference type="Proteomes" id="UP000054166"/>
    </source>
</evidence>
<keyword evidence="2" id="KW-1185">Reference proteome</keyword>
<dbReference type="InParanoid" id="A0A0C3AN03"/>
<dbReference type="AlphaFoldDB" id="A0A0C3AN03"/>
<name>A0A0C3AN03_PILCF</name>
<dbReference type="HOGENOM" id="CLU_2441665_0_0_1"/>
<dbReference type="EMBL" id="KN833048">
    <property type="protein sequence ID" value="KIM75278.1"/>
    <property type="molecule type" value="Genomic_DNA"/>
</dbReference>